<feature type="chain" id="PRO_5046312065" evidence="2">
    <location>
        <begin position="26"/>
        <end position="223"/>
    </location>
</feature>
<name>A0ABT5JDY9_RHOTP</name>
<feature type="signal peptide" evidence="2">
    <location>
        <begin position="1"/>
        <end position="25"/>
    </location>
</feature>
<keyword evidence="2" id="KW-0732">Signal</keyword>
<evidence type="ECO:0000313" key="3">
    <source>
        <dbReference type="EMBL" id="MDC7787295.1"/>
    </source>
</evidence>
<reference evidence="3" key="1">
    <citation type="journal article" date="2023" name="Microbiol Resour">
        <title>Genome Sequences of Rhodoplanes serenus and Two Thermotolerant Strains, Rhodoplanes tepidamans and 'Rhodoplanes cryptolactis,' Further Refine the Genus.</title>
        <authorList>
            <person name="Rayyan A.A."/>
            <person name="Kyndt J.A."/>
        </authorList>
    </citation>
    <scope>NUCLEOTIDE SEQUENCE</scope>
    <source>
        <strain evidence="3">DSM 9987</strain>
    </source>
</reference>
<sequence>MTRARRLLAAIAGLALAGTAVLSLAAPSPADLDPGERRTGVVDIAPPAVRADGAPGRPAEAEPPARHGNPLWAIPLETLTETRARPLFSASRRPPPPIVAAAPPAPPAAPPPPAPSPPARPRLELIGIVVNARGGFGVFLDPAAGAVVRLKTGEAHDGWVLRSVSGRDVMLQKERSSAVLTLPARDAESTARTPTLRPATSPGKPVVVVPRRPPPLIEPYPDH</sequence>
<evidence type="ECO:0000256" key="1">
    <source>
        <dbReference type="SAM" id="MobiDB-lite"/>
    </source>
</evidence>
<dbReference type="EMBL" id="JAQQLI010000025">
    <property type="protein sequence ID" value="MDC7787295.1"/>
    <property type="molecule type" value="Genomic_DNA"/>
</dbReference>
<feature type="compositionally biased region" description="Pro residues" evidence="1">
    <location>
        <begin position="93"/>
        <end position="119"/>
    </location>
</feature>
<proteinExistence type="predicted"/>
<reference evidence="3" key="2">
    <citation type="submission" date="2023-02" db="EMBL/GenBank/DDBJ databases">
        <authorList>
            <person name="Rayyan A."/>
            <person name="Meyer T."/>
            <person name="Kyndt J.A."/>
        </authorList>
    </citation>
    <scope>NUCLEOTIDE SEQUENCE</scope>
    <source>
        <strain evidence="3">DSM 9987</strain>
    </source>
</reference>
<feature type="region of interest" description="Disordered" evidence="1">
    <location>
        <begin position="47"/>
        <end position="70"/>
    </location>
</feature>
<evidence type="ECO:0000313" key="4">
    <source>
        <dbReference type="Proteomes" id="UP001165652"/>
    </source>
</evidence>
<dbReference type="RefSeq" id="WP_272778133.1">
    <property type="nucleotide sequence ID" value="NZ_JAQQLI010000025.1"/>
</dbReference>
<keyword evidence="4" id="KW-1185">Reference proteome</keyword>
<feature type="region of interest" description="Disordered" evidence="1">
    <location>
        <begin position="89"/>
        <end position="119"/>
    </location>
</feature>
<organism evidence="3 4">
    <name type="scientific">Rhodoplanes tepidamans</name>
    <name type="common">Rhodoplanes cryptolactis</name>
    <dbReference type="NCBI Taxonomy" id="200616"/>
    <lineage>
        <taxon>Bacteria</taxon>
        <taxon>Pseudomonadati</taxon>
        <taxon>Pseudomonadota</taxon>
        <taxon>Alphaproteobacteria</taxon>
        <taxon>Hyphomicrobiales</taxon>
        <taxon>Nitrobacteraceae</taxon>
        <taxon>Rhodoplanes</taxon>
    </lineage>
</organism>
<evidence type="ECO:0000256" key="2">
    <source>
        <dbReference type="SAM" id="SignalP"/>
    </source>
</evidence>
<comment type="caution">
    <text evidence="3">The sequence shown here is derived from an EMBL/GenBank/DDBJ whole genome shotgun (WGS) entry which is preliminary data.</text>
</comment>
<accession>A0ABT5JDY9</accession>
<dbReference type="Proteomes" id="UP001165652">
    <property type="component" value="Unassembled WGS sequence"/>
</dbReference>
<protein>
    <submittedName>
        <fullName evidence="3">General secretion pathway protein GspN</fullName>
    </submittedName>
</protein>
<gene>
    <name evidence="3" type="ORF">PQJ73_16515</name>
</gene>
<feature type="region of interest" description="Disordered" evidence="1">
    <location>
        <begin position="184"/>
        <end position="223"/>
    </location>
</feature>
<feature type="compositionally biased region" description="Pro residues" evidence="1">
    <location>
        <begin position="211"/>
        <end position="223"/>
    </location>
</feature>